<dbReference type="OrthoDB" id="5372118at2759"/>
<proteinExistence type="predicted"/>
<reference evidence="2 3" key="1">
    <citation type="journal article" date="2020" name="ISME J.">
        <title>Uncovering the hidden diversity of litter-decomposition mechanisms in mushroom-forming fungi.</title>
        <authorList>
            <person name="Floudas D."/>
            <person name="Bentzer J."/>
            <person name="Ahren D."/>
            <person name="Johansson T."/>
            <person name="Persson P."/>
            <person name="Tunlid A."/>
        </authorList>
    </citation>
    <scope>NUCLEOTIDE SEQUENCE [LARGE SCALE GENOMIC DNA]</scope>
    <source>
        <strain evidence="2 3">CBS 661.87</strain>
    </source>
</reference>
<comment type="caution">
    <text evidence="2">The sequence shown here is derived from an EMBL/GenBank/DDBJ whole genome shotgun (WGS) entry which is preliminary data.</text>
</comment>
<gene>
    <name evidence="2" type="ORF">D9615_001282</name>
</gene>
<feature type="domain" description="GCN5-related N-acetyltransferase Rv2170-like" evidence="1">
    <location>
        <begin position="251"/>
        <end position="311"/>
    </location>
</feature>
<evidence type="ECO:0000313" key="2">
    <source>
        <dbReference type="EMBL" id="KAF5385238.1"/>
    </source>
</evidence>
<dbReference type="SUPFAM" id="SSF55729">
    <property type="entry name" value="Acyl-CoA N-acyltransferases (Nat)"/>
    <property type="match status" value="1"/>
</dbReference>
<evidence type="ECO:0000313" key="3">
    <source>
        <dbReference type="Proteomes" id="UP000565441"/>
    </source>
</evidence>
<protein>
    <recommendedName>
        <fullName evidence="1">GCN5-related N-acetyltransferase Rv2170-like domain-containing protein</fullName>
    </recommendedName>
</protein>
<dbReference type="GO" id="GO:0016747">
    <property type="term" value="F:acyltransferase activity, transferring groups other than amino-acyl groups"/>
    <property type="evidence" value="ECO:0007669"/>
    <property type="project" value="InterPro"/>
</dbReference>
<dbReference type="AlphaFoldDB" id="A0A8H5M8Z9"/>
<dbReference type="Proteomes" id="UP000565441">
    <property type="component" value="Unassembled WGS sequence"/>
</dbReference>
<organism evidence="2 3">
    <name type="scientific">Tricholomella constricta</name>
    <dbReference type="NCBI Taxonomy" id="117010"/>
    <lineage>
        <taxon>Eukaryota</taxon>
        <taxon>Fungi</taxon>
        <taxon>Dikarya</taxon>
        <taxon>Basidiomycota</taxon>
        <taxon>Agaricomycotina</taxon>
        <taxon>Agaricomycetes</taxon>
        <taxon>Agaricomycetidae</taxon>
        <taxon>Agaricales</taxon>
        <taxon>Tricholomatineae</taxon>
        <taxon>Lyophyllaceae</taxon>
        <taxon>Tricholomella</taxon>
    </lineage>
</organism>
<dbReference type="InterPro" id="IPR013653">
    <property type="entry name" value="GCN5-like_dom"/>
</dbReference>
<dbReference type="Gene3D" id="3.40.630.30">
    <property type="match status" value="1"/>
</dbReference>
<evidence type="ECO:0000259" key="1">
    <source>
        <dbReference type="Pfam" id="PF08445"/>
    </source>
</evidence>
<dbReference type="EMBL" id="JAACJP010000004">
    <property type="protein sequence ID" value="KAF5385238.1"/>
    <property type="molecule type" value="Genomic_DNA"/>
</dbReference>
<keyword evidence="3" id="KW-1185">Reference proteome</keyword>
<dbReference type="Pfam" id="PF08445">
    <property type="entry name" value="FR47"/>
    <property type="match status" value="1"/>
</dbReference>
<accession>A0A8H5M8Z9</accession>
<sequence>MPAVLSKISTPTINVCHSASSLPCGVWNAFKSDPRNSNIIYSHALRATQAAESSANDEHLEVWIICSTGDEIDFVLSCTHHAMGEYPIFIFCARPCSDLVPSFVVPRIQLLANALHSCVDVERVYSVFALDLVSRIFADTWSHLAQVRYYHEPYYAAKITFCTRRTLRVRKFTTLPDVSYDMRLAVASDIPATAKLCYGFASEAVPFVLTMEQATKEATLLTSRKQLWVHTIEALNKPSEIASIVAVTRESETVAAITKVYTNPDWRSRRCAERLVRNVTQNLLKTKESVVLYVAHNNPAASKVYDRVGFAGLAGSSLPVNGVDSWLEVGFDRDMIDLGHW</sequence>
<dbReference type="InterPro" id="IPR016181">
    <property type="entry name" value="Acyl_CoA_acyltransferase"/>
</dbReference>
<name>A0A8H5M8Z9_9AGAR</name>